<keyword evidence="8" id="KW-1185">Reference proteome</keyword>
<feature type="coiled-coil region" evidence="2">
    <location>
        <begin position="99"/>
        <end position="126"/>
    </location>
</feature>
<evidence type="ECO:0000256" key="2">
    <source>
        <dbReference type="SAM" id="Coils"/>
    </source>
</evidence>
<comment type="caution">
    <text evidence="7">The sequence shown here is derived from an EMBL/GenBank/DDBJ whole genome shotgun (WGS) entry which is preliminary data.</text>
</comment>
<dbReference type="PANTHER" id="PTHR30469">
    <property type="entry name" value="MULTIDRUG RESISTANCE PROTEIN MDTA"/>
    <property type="match status" value="1"/>
</dbReference>
<dbReference type="InterPro" id="IPR058637">
    <property type="entry name" value="YknX-like_C"/>
</dbReference>
<dbReference type="Proteomes" id="UP000005551">
    <property type="component" value="Unassembled WGS sequence"/>
</dbReference>
<dbReference type="EMBL" id="AJYA01000021">
    <property type="protein sequence ID" value="EIM76411.1"/>
    <property type="molecule type" value="Genomic_DNA"/>
</dbReference>
<dbReference type="GO" id="GO:0015562">
    <property type="term" value="F:efflux transmembrane transporter activity"/>
    <property type="evidence" value="ECO:0007669"/>
    <property type="project" value="TreeGrafter"/>
</dbReference>
<dbReference type="InterPro" id="IPR006143">
    <property type="entry name" value="RND_pump_MFP"/>
</dbReference>
<feature type="domain" description="CzcB-like barrel-sandwich hybrid" evidence="5">
    <location>
        <begin position="60"/>
        <end position="189"/>
    </location>
</feature>
<evidence type="ECO:0000256" key="3">
    <source>
        <dbReference type="SAM" id="SignalP"/>
    </source>
</evidence>
<gene>
    <name evidence="7" type="ORF">A3SI_10334</name>
</gene>
<keyword evidence="2" id="KW-0175">Coiled coil</keyword>
<dbReference type="AlphaFoldDB" id="I5C3K9"/>
<reference evidence="7 8" key="1">
    <citation type="submission" date="2012-05" db="EMBL/GenBank/DDBJ databases">
        <title>Genome sequence of Nitritalea halalkaliphila LW7.</title>
        <authorList>
            <person name="Jangir P.K."/>
            <person name="Singh A."/>
            <person name="Shivaji S."/>
            <person name="Sharma R."/>
        </authorList>
    </citation>
    <scope>NUCLEOTIDE SEQUENCE [LARGE SCALE GENOMIC DNA]</scope>
    <source>
        <strain evidence="7 8">LW7</strain>
    </source>
</reference>
<evidence type="ECO:0000259" key="4">
    <source>
        <dbReference type="Pfam" id="PF25954"/>
    </source>
</evidence>
<proteinExistence type="inferred from homology"/>
<organism evidence="7 8">
    <name type="scientific">Nitritalea halalkaliphila LW7</name>
    <dbReference type="NCBI Taxonomy" id="1189621"/>
    <lineage>
        <taxon>Bacteria</taxon>
        <taxon>Pseudomonadati</taxon>
        <taxon>Bacteroidota</taxon>
        <taxon>Cytophagia</taxon>
        <taxon>Cytophagales</taxon>
        <taxon>Cyclobacteriaceae</taxon>
        <taxon>Nitritalea</taxon>
    </lineage>
</organism>
<sequence length="360" mass="40525">MQQSIYSLFTCFFLLQLMACQTDAPQQDTPEDVRAAFQLKKEAVAITLRLPAELLPYERAELYTKVDAYVQRVQVDIGDRVQKGQELLLLDAPEVKSQTAEAEARLLEAEARYRASEEQYRRTLQAARTEGTVAAVALSTLRGQAQADSARWQAARLLAQSYREQQEYLRIRAPFTGVVTSRGVDPGDFASRQNGNRLLVVERPDLLRLRVHVPEAYVQALPESEELTFRVDGLRQSEFSARLARKSGSIHPQTRTETWEYTFDNAEGQILPGMYATVELKLAREEPSFVVPSAAVATTLERKFVIRVRDTQMEWVDVRTGISKAGKTEVFGDLEAGDVLLMRASDELKAGQKVRIALQD</sequence>
<dbReference type="RefSeq" id="WP_009055052.1">
    <property type="nucleotide sequence ID" value="NZ_AJYA01000021.1"/>
</dbReference>
<dbReference type="Pfam" id="PF25973">
    <property type="entry name" value="BSH_CzcB"/>
    <property type="match status" value="1"/>
</dbReference>
<dbReference type="PANTHER" id="PTHR30469:SF37">
    <property type="entry name" value="RAGD PROTEIN"/>
    <property type="match status" value="1"/>
</dbReference>
<evidence type="ECO:0000259" key="5">
    <source>
        <dbReference type="Pfam" id="PF25973"/>
    </source>
</evidence>
<dbReference type="Gene3D" id="1.10.287.470">
    <property type="entry name" value="Helix hairpin bin"/>
    <property type="match status" value="1"/>
</dbReference>
<evidence type="ECO:0000313" key="7">
    <source>
        <dbReference type="EMBL" id="EIM76411.1"/>
    </source>
</evidence>
<dbReference type="NCBIfam" id="TIGR01730">
    <property type="entry name" value="RND_mfp"/>
    <property type="match status" value="1"/>
</dbReference>
<dbReference type="Gene3D" id="2.40.50.100">
    <property type="match status" value="1"/>
</dbReference>
<dbReference type="Pfam" id="PF25954">
    <property type="entry name" value="Beta-barrel_RND_2"/>
    <property type="match status" value="1"/>
</dbReference>
<dbReference type="GO" id="GO:1990281">
    <property type="term" value="C:efflux pump complex"/>
    <property type="evidence" value="ECO:0007669"/>
    <property type="project" value="TreeGrafter"/>
</dbReference>
<dbReference type="Pfam" id="PF25989">
    <property type="entry name" value="YknX_C"/>
    <property type="match status" value="1"/>
</dbReference>
<dbReference type="Gene3D" id="2.40.30.170">
    <property type="match status" value="1"/>
</dbReference>
<feature type="domain" description="CusB-like beta-barrel" evidence="4">
    <location>
        <begin position="209"/>
        <end position="281"/>
    </location>
</feature>
<keyword evidence="3" id="KW-0732">Signal</keyword>
<accession>I5C3K9</accession>
<comment type="similarity">
    <text evidence="1">Belongs to the membrane fusion protein (MFP) (TC 8.A.1) family.</text>
</comment>
<dbReference type="Gene3D" id="2.40.420.20">
    <property type="match status" value="1"/>
</dbReference>
<dbReference type="InterPro" id="IPR058792">
    <property type="entry name" value="Beta-barrel_RND_2"/>
</dbReference>
<evidence type="ECO:0000256" key="1">
    <source>
        <dbReference type="ARBA" id="ARBA00009477"/>
    </source>
</evidence>
<feature type="signal peptide" evidence="3">
    <location>
        <begin position="1"/>
        <end position="19"/>
    </location>
</feature>
<evidence type="ECO:0000313" key="8">
    <source>
        <dbReference type="Proteomes" id="UP000005551"/>
    </source>
</evidence>
<dbReference type="SUPFAM" id="SSF111369">
    <property type="entry name" value="HlyD-like secretion proteins"/>
    <property type="match status" value="1"/>
</dbReference>
<protein>
    <submittedName>
        <fullName evidence="7">RND family efflux transporter MFP subunit</fullName>
    </submittedName>
</protein>
<evidence type="ECO:0000259" key="6">
    <source>
        <dbReference type="Pfam" id="PF25989"/>
    </source>
</evidence>
<feature type="domain" description="YknX-like C-terminal permuted SH3-like" evidence="6">
    <location>
        <begin position="290"/>
        <end position="355"/>
    </location>
</feature>
<dbReference type="STRING" id="1189621.A3SI_10334"/>
<name>I5C3K9_9BACT</name>
<feature type="chain" id="PRO_5003700431" evidence="3">
    <location>
        <begin position="20"/>
        <end position="360"/>
    </location>
</feature>
<dbReference type="InterPro" id="IPR058647">
    <property type="entry name" value="BSH_CzcB-like"/>
</dbReference>